<name>A0A1I6UCY7_9PSEU</name>
<keyword evidence="1" id="KW-0805">Transcription regulation</keyword>
<gene>
    <name evidence="6" type="ORF">SAMN05660874_04799</name>
</gene>
<dbReference type="RefSeq" id="WP_093422180.1">
    <property type="nucleotide sequence ID" value="NZ_FOZX01000010.1"/>
</dbReference>
<evidence type="ECO:0000313" key="6">
    <source>
        <dbReference type="EMBL" id="SFS99349.1"/>
    </source>
</evidence>
<evidence type="ECO:0000259" key="5">
    <source>
        <dbReference type="PROSITE" id="PS50977"/>
    </source>
</evidence>
<dbReference type="Pfam" id="PF00440">
    <property type="entry name" value="TetR_N"/>
    <property type="match status" value="1"/>
</dbReference>
<dbReference type="OrthoDB" id="4746440at2"/>
<keyword evidence="2 4" id="KW-0238">DNA-binding</keyword>
<feature type="DNA-binding region" description="H-T-H motif" evidence="4">
    <location>
        <begin position="29"/>
        <end position="48"/>
    </location>
</feature>
<evidence type="ECO:0000256" key="1">
    <source>
        <dbReference type="ARBA" id="ARBA00023015"/>
    </source>
</evidence>
<organism evidence="6 7">
    <name type="scientific">Saccharopolyspora flava</name>
    <dbReference type="NCBI Taxonomy" id="95161"/>
    <lineage>
        <taxon>Bacteria</taxon>
        <taxon>Bacillati</taxon>
        <taxon>Actinomycetota</taxon>
        <taxon>Actinomycetes</taxon>
        <taxon>Pseudonocardiales</taxon>
        <taxon>Pseudonocardiaceae</taxon>
        <taxon>Saccharopolyspora</taxon>
    </lineage>
</organism>
<dbReference type="EMBL" id="FOZX01000010">
    <property type="protein sequence ID" value="SFS99349.1"/>
    <property type="molecule type" value="Genomic_DNA"/>
</dbReference>
<proteinExistence type="predicted"/>
<evidence type="ECO:0000256" key="3">
    <source>
        <dbReference type="ARBA" id="ARBA00023163"/>
    </source>
</evidence>
<protein>
    <submittedName>
        <fullName evidence="6">Transcriptional regulator, TetR family</fullName>
    </submittedName>
</protein>
<dbReference type="GO" id="GO:0000976">
    <property type="term" value="F:transcription cis-regulatory region binding"/>
    <property type="evidence" value="ECO:0007669"/>
    <property type="project" value="TreeGrafter"/>
</dbReference>
<dbReference type="InterPro" id="IPR001647">
    <property type="entry name" value="HTH_TetR"/>
</dbReference>
<dbReference type="GO" id="GO:0003700">
    <property type="term" value="F:DNA-binding transcription factor activity"/>
    <property type="evidence" value="ECO:0007669"/>
    <property type="project" value="TreeGrafter"/>
</dbReference>
<dbReference type="PANTHER" id="PTHR30055">
    <property type="entry name" value="HTH-TYPE TRANSCRIPTIONAL REGULATOR RUTR"/>
    <property type="match status" value="1"/>
</dbReference>
<keyword evidence="7" id="KW-1185">Reference proteome</keyword>
<evidence type="ECO:0000256" key="2">
    <source>
        <dbReference type="ARBA" id="ARBA00023125"/>
    </source>
</evidence>
<feature type="domain" description="HTH tetR-type" evidence="5">
    <location>
        <begin position="6"/>
        <end position="66"/>
    </location>
</feature>
<dbReference type="InterPro" id="IPR041347">
    <property type="entry name" value="MftR_C"/>
</dbReference>
<dbReference type="PRINTS" id="PR00455">
    <property type="entry name" value="HTHTETR"/>
</dbReference>
<dbReference type="InterPro" id="IPR009057">
    <property type="entry name" value="Homeodomain-like_sf"/>
</dbReference>
<dbReference type="Gene3D" id="1.10.357.10">
    <property type="entry name" value="Tetracycline Repressor, domain 2"/>
    <property type="match status" value="1"/>
</dbReference>
<accession>A0A1I6UCY7</accession>
<dbReference type="AlphaFoldDB" id="A0A1I6UCY7"/>
<dbReference type="Pfam" id="PF17754">
    <property type="entry name" value="TetR_C_14"/>
    <property type="match status" value="1"/>
</dbReference>
<sequence>MARWEGNTRSRLERAALDLFTEQGYDRTTVSQIAQRANLTERSFYRWFSDKREALFGGSEELEQRLVAEIGTVPEGESALDTLMIALAAGPEVFRPKDFLRERSALIAANPALRERELVKLAALGEALTEALTERGHDPQTARLATEAALAIARLAGERWAADDTTTYDEALTTSRTDLRNILTS</sequence>
<dbReference type="SUPFAM" id="SSF46689">
    <property type="entry name" value="Homeodomain-like"/>
    <property type="match status" value="1"/>
</dbReference>
<dbReference type="STRING" id="95161.SAMN05660874_04799"/>
<dbReference type="Proteomes" id="UP000198852">
    <property type="component" value="Unassembled WGS sequence"/>
</dbReference>
<reference evidence="7" key="1">
    <citation type="submission" date="2016-10" db="EMBL/GenBank/DDBJ databases">
        <authorList>
            <person name="Varghese N."/>
            <person name="Submissions S."/>
        </authorList>
    </citation>
    <scope>NUCLEOTIDE SEQUENCE [LARGE SCALE GENOMIC DNA]</scope>
    <source>
        <strain evidence="7">DSM 44771</strain>
    </source>
</reference>
<dbReference type="PANTHER" id="PTHR30055:SF238">
    <property type="entry name" value="MYCOFACTOCIN BIOSYNTHESIS TRANSCRIPTIONAL REGULATOR MFTR-RELATED"/>
    <property type="match status" value="1"/>
</dbReference>
<keyword evidence="3" id="KW-0804">Transcription</keyword>
<evidence type="ECO:0000313" key="7">
    <source>
        <dbReference type="Proteomes" id="UP000198852"/>
    </source>
</evidence>
<dbReference type="InterPro" id="IPR050109">
    <property type="entry name" value="HTH-type_TetR-like_transc_reg"/>
</dbReference>
<evidence type="ECO:0000256" key="4">
    <source>
        <dbReference type="PROSITE-ProRule" id="PRU00335"/>
    </source>
</evidence>
<dbReference type="PROSITE" id="PS50977">
    <property type="entry name" value="HTH_TETR_2"/>
    <property type="match status" value="1"/>
</dbReference>